<keyword evidence="3" id="KW-0808">Transferase</keyword>
<protein>
    <submittedName>
        <fullName evidence="3">Mitochondrial tRNAs modification protein</fullName>
        <ecNumber evidence="3">2.3.1.234</ecNumber>
    </submittedName>
</protein>
<accession>A0AAN6GRZ7</accession>
<dbReference type="PRINTS" id="PR00789">
    <property type="entry name" value="OSIALOPTASE"/>
</dbReference>
<evidence type="ECO:0000259" key="2">
    <source>
        <dbReference type="Pfam" id="PF00814"/>
    </source>
</evidence>
<dbReference type="PANTHER" id="PTHR11735:SF6">
    <property type="entry name" value="TRNA N6-ADENOSINE THREONYLCARBAMOYLTRANSFERASE, MITOCHONDRIAL"/>
    <property type="match status" value="1"/>
</dbReference>
<dbReference type="EC" id="2.3.1.234" evidence="3"/>
<keyword evidence="4" id="KW-1185">Reference proteome</keyword>
<reference evidence="3" key="1">
    <citation type="journal article" date="2023" name="PhytoFront">
        <title>Draft Genome Resources of Seven Strains of Tilletia horrida, Causal Agent of Kernel Smut of Rice.</title>
        <authorList>
            <person name="Khanal S."/>
            <person name="Antony Babu S."/>
            <person name="Zhou X.G."/>
        </authorList>
    </citation>
    <scope>NUCLEOTIDE SEQUENCE</scope>
    <source>
        <strain evidence="3">TX6</strain>
    </source>
</reference>
<dbReference type="GO" id="GO:0005739">
    <property type="term" value="C:mitochondrion"/>
    <property type="evidence" value="ECO:0007669"/>
    <property type="project" value="TreeGrafter"/>
</dbReference>
<evidence type="ECO:0000313" key="3">
    <source>
        <dbReference type="EMBL" id="KAK0554829.1"/>
    </source>
</evidence>
<dbReference type="InterPro" id="IPR000905">
    <property type="entry name" value="Gcp-like_dom"/>
</dbReference>
<evidence type="ECO:0000313" key="4">
    <source>
        <dbReference type="Proteomes" id="UP001176517"/>
    </source>
</evidence>
<dbReference type="GO" id="GO:0072670">
    <property type="term" value="P:mitochondrial tRNA threonylcarbamoyladenosine modification"/>
    <property type="evidence" value="ECO:0007669"/>
    <property type="project" value="TreeGrafter"/>
</dbReference>
<dbReference type="GO" id="GO:0061711">
    <property type="term" value="F:tRNA N(6)-L-threonylcarbamoyladenine synthase activity"/>
    <property type="evidence" value="ECO:0007669"/>
    <property type="project" value="UniProtKB-EC"/>
</dbReference>
<feature type="domain" description="Gcp-like" evidence="2">
    <location>
        <begin position="4"/>
        <end position="91"/>
    </location>
</feature>
<dbReference type="Gene3D" id="3.30.420.40">
    <property type="match status" value="1"/>
</dbReference>
<dbReference type="EMBL" id="JAPDMZ010000033">
    <property type="protein sequence ID" value="KAK0554829.1"/>
    <property type="molecule type" value="Genomic_DNA"/>
</dbReference>
<evidence type="ECO:0000256" key="1">
    <source>
        <dbReference type="SAM" id="MobiDB-lite"/>
    </source>
</evidence>
<dbReference type="Proteomes" id="UP001176517">
    <property type="component" value="Unassembled WGS sequence"/>
</dbReference>
<dbReference type="InterPro" id="IPR017861">
    <property type="entry name" value="KAE1/TsaD"/>
</dbReference>
<sequence>MADPPEFPYVTLLASGGHTMLVLARSPLNYELLATTSDDSIGDAFDKVARALGIQWGAATNFTNPGAALEHFAAEDTQESNGQDPIVFPVPSPGALSFS</sequence>
<gene>
    <name evidence="3" type="primary">QRI7</name>
    <name evidence="3" type="ORF">OC846_001932</name>
</gene>
<proteinExistence type="predicted"/>
<dbReference type="Pfam" id="PF00814">
    <property type="entry name" value="TsaD"/>
    <property type="match status" value="1"/>
</dbReference>
<organism evidence="3 4">
    <name type="scientific">Tilletia horrida</name>
    <dbReference type="NCBI Taxonomy" id="155126"/>
    <lineage>
        <taxon>Eukaryota</taxon>
        <taxon>Fungi</taxon>
        <taxon>Dikarya</taxon>
        <taxon>Basidiomycota</taxon>
        <taxon>Ustilaginomycotina</taxon>
        <taxon>Exobasidiomycetes</taxon>
        <taxon>Tilletiales</taxon>
        <taxon>Tilletiaceae</taxon>
        <taxon>Tilletia</taxon>
    </lineage>
</organism>
<keyword evidence="3" id="KW-0012">Acyltransferase</keyword>
<dbReference type="AlphaFoldDB" id="A0AAN6GRZ7"/>
<dbReference type="PANTHER" id="PTHR11735">
    <property type="entry name" value="TRNA N6-ADENOSINE THREONYLCARBAMOYLTRANSFERASE"/>
    <property type="match status" value="1"/>
</dbReference>
<comment type="caution">
    <text evidence="3">The sequence shown here is derived from an EMBL/GenBank/DDBJ whole genome shotgun (WGS) entry which is preliminary data.</text>
</comment>
<name>A0AAN6GRZ7_9BASI</name>
<feature type="region of interest" description="Disordered" evidence="1">
    <location>
        <begin position="75"/>
        <end position="99"/>
    </location>
</feature>